<accession>A0A6C0KLN2</accession>
<sequence>MAISLMSSWISVPKRKKQIPPTSTFEKFIPTFHILIATSGRPCLFNMLHSLKDELTSNDAITIVFDGEGAIQRSTFSDDWLKGHQSNIKIIEQTPNLGYWGHAIRNKYQGILEPKTTFIMNADDDDIYVSGSFQKLRQLCINKNTLYIAKFLVKHNNVQVPSQLIHIIQDDIGTPCGIIPFELANKSNWEYKYGGDFDYYNKLKEYVSDITFLNTIIYIVD</sequence>
<evidence type="ECO:0008006" key="2">
    <source>
        <dbReference type="Google" id="ProtNLM"/>
    </source>
</evidence>
<reference evidence="1" key="1">
    <citation type="journal article" date="2020" name="Nature">
        <title>Giant virus diversity and host interactions through global metagenomics.</title>
        <authorList>
            <person name="Schulz F."/>
            <person name="Roux S."/>
            <person name="Paez-Espino D."/>
            <person name="Jungbluth S."/>
            <person name="Walsh D.A."/>
            <person name="Denef V.J."/>
            <person name="McMahon K.D."/>
            <person name="Konstantinidis K.T."/>
            <person name="Eloe-Fadrosh E.A."/>
            <person name="Kyrpides N.C."/>
            <person name="Woyke T."/>
        </authorList>
    </citation>
    <scope>NUCLEOTIDE SEQUENCE</scope>
    <source>
        <strain evidence="1">GVMAG-S-3300013006-158</strain>
    </source>
</reference>
<proteinExistence type="predicted"/>
<dbReference type="Gene3D" id="3.90.550.10">
    <property type="entry name" value="Spore Coat Polysaccharide Biosynthesis Protein SpsA, Chain A"/>
    <property type="match status" value="1"/>
</dbReference>
<organism evidence="1">
    <name type="scientific">viral metagenome</name>
    <dbReference type="NCBI Taxonomy" id="1070528"/>
    <lineage>
        <taxon>unclassified sequences</taxon>
        <taxon>metagenomes</taxon>
        <taxon>organismal metagenomes</taxon>
    </lineage>
</organism>
<dbReference type="AlphaFoldDB" id="A0A6C0KLN2"/>
<dbReference type="InterPro" id="IPR029044">
    <property type="entry name" value="Nucleotide-diphossugar_trans"/>
</dbReference>
<dbReference type="SUPFAM" id="SSF53448">
    <property type="entry name" value="Nucleotide-diphospho-sugar transferases"/>
    <property type="match status" value="1"/>
</dbReference>
<dbReference type="EMBL" id="MN740936">
    <property type="protein sequence ID" value="QHU18529.1"/>
    <property type="molecule type" value="Genomic_DNA"/>
</dbReference>
<protein>
    <recommendedName>
        <fullName evidence="2">Glycosyltransferase 2-like domain-containing protein</fullName>
    </recommendedName>
</protein>
<name>A0A6C0KLN2_9ZZZZ</name>
<evidence type="ECO:0000313" key="1">
    <source>
        <dbReference type="EMBL" id="QHU18529.1"/>
    </source>
</evidence>